<dbReference type="PANTHER" id="PTHR10836">
    <property type="entry name" value="GLYCERALDEHYDE 3-PHOSPHATE DEHYDROGENASE"/>
    <property type="match status" value="1"/>
</dbReference>
<evidence type="ECO:0000256" key="4">
    <source>
        <dbReference type="ARBA" id="ARBA00023002"/>
    </source>
</evidence>
<dbReference type="Proteomes" id="UP000619265">
    <property type="component" value="Unassembled WGS sequence"/>
</dbReference>
<dbReference type="SUPFAM" id="SSF55347">
    <property type="entry name" value="Glyceraldehyde-3-phosphate dehydrogenase-like, C-terminal domain"/>
    <property type="match status" value="1"/>
</dbReference>
<evidence type="ECO:0000256" key="1">
    <source>
        <dbReference type="ARBA" id="ARBA00004869"/>
    </source>
</evidence>
<dbReference type="PRINTS" id="PR00078">
    <property type="entry name" value="G3PDHDRGNASE"/>
</dbReference>
<feature type="domain" description="Glyceraldehyde 3-phosphate dehydrogenase catalytic" evidence="7">
    <location>
        <begin position="63"/>
        <end position="156"/>
    </location>
</feature>
<keyword evidence="4" id="KW-0560">Oxidoreductase</keyword>
<evidence type="ECO:0000256" key="2">
    <source>
        <dbReference type="ARBA" id="ARBA00007406"/>
    </source>
</evidence>
<accession>A0A833XWT6</accession>
<evidence type="ECO:0000313" key="8">
    <source>
        <dbReference type="EMBL" id="KAF5472537.1"/>
    </source>
</evidence>
<dbReference type="EMBL" id="LIHL02000004">
    <property type="protein sequence ID" value="KAF5472537.1"/>
    <property type="molecule type" value="Genomic_DNA"/>
</dbReference>
<proteinExistence type="inferred from homology"/>
<evidence type="ECO:0000256" key="6">
    <source>
        <dbReference type="ARBA" id="ARBA00023152"/>
    </source>
</evidence>
<dbReference type="GO" id="GO:0006096">
    <property type="term" value="P:glycolytic process"/>
    <property type="evidence" value="ECO:0007669"/>
    <property type="project" value="UniProtKB-KW"/>
</dbReference>
<dbReference type="Gramene" id="Jr04_11600_p1">
    <property type="protein sequence ID" value="cds.Jr04_11600_p1"/>
    <property type="gene ID" value="Jr04_11600"/>
</dbReference>
<dbReference type="PANTHER" id="PTHR10836:SF112">
    <property type="entry name" value="GLYCERALDEHYDE-3-PHOSPHATE DEHYDROGENASE GAPC1, CYTOSOLIC-RELATED"/>
    <property type="match status" value="1"/>
</dbReference>
<evidence type="ECO:0000259" key="7">
    <source>
        <dbReference type="Pfam" id="PF02800"/>
    </source>
</evidence>
<gene>
    <name evidence="8" type="ORF">F2P56_009248</name>
</gene>
<dbReference type="Gene3D" id="3.30.360.10">
    <property type="entry name" value="Dihydrodipicolinate Reductase, domain 2"/>
    <property type="match status" value="1"/>
</dbReference>
<sequence>MHGGPVSDLMGDSATIAKLVIHSNCEGEKGGSLKEFALFFSFGVALTRLEGSQLFVKMSIRSSVKVTIVYSLNLTSKAVDGPPSKDYSGRRDVSFNIIPSSTRAAKASREVLSSLHGKLTGMAIQVPTMDVSSVHLTVKLTKKAKNEELDNILNDAFMD</sequence>
<reference evidence="8" key="2">
    <citation type="submission" date="2020-03" db="EMBL/GenBank/DDBJ databases">
        <title>Walnut 2.0.</title>
        <authorList>
            <person name="Marrano A."/>
            <person name="Britton M."/>
            <person name="Zimin A.V."/>
            <person name="Zaini P.A."/>
            <person name="Workman R."/>
            <person name="Puiu D."/>
            <person name="Bianco L."/>
            <person name="Allen B.J."/>
            <person name="Troggio M."/>
            <person name="Leslie C.A."/>
            <person name="Timp W."/>
            <person name="Dendekar A."/>
            <person name="Salzberg S.L."/>
            <person name="Neale D.B."/>
        </authorList>
    </citation>
    <scope>NUCLEOTIDE SEQUENCE</scope>
    <source>
        <tissue evidence="8">Leaves</tissue>
    </source>
</reference>
<dbReference type="AlphaFoldDB" id="A0A833XWT6"/>
<dbReference type="GO" id="GO:0004365">
    <property type="term" value="F:glyceraldehyde-3-phosphate dehydrogenase (NAD+) (phosphorylating) activity"/>
    <property type="evidence" value="ECO:0007669"/>
    <property type="project" value="UniProtKB-EC"/>
</dbReference>
<evidence type="ECO:0000313" key="9">
    <source>
        <dbReference type="Proteomes" id="UP000619265"/>
    </source>
</evidence>
<dbReference type="InterPro" id="IPR020829">
    <property type="entry name" value="GlycerAld_3-P_DH_cat"/>
</dbReference>
<comment type="pathway">
    <text evidence="1">Carbohydrate degradation; glycolysis; pyruvate from D-glyceraldehyde 3-phosphate: step 1/5.</text>
</comment>
<keyword evidence="6" id="KW-0324">Glycolysis</keyword>
<comment type="caution">
    <text evidence="8">The sequence shown here is derived from an EMBL/GenBank/DDBJ whole genome shotgun (WGS) entry which is preliminary data.</text>
</comment>
<dbReference type="EC" id="1.2.1.12" evidence="3"/>
<evidence type="ECO:0000256" key="5">
    <source>
        <dbReference type="ARBA" id="ARBA00023027"/>
    </source>
</evidence>
<name>A0A833XWT6_JUGRE</name>
<evidence type="ECO:0000256" key="3">
    <source>
        <dbReference type="ARBA" id="ARBA00013119"/>
    </source>
</evidence>
<comment type="similarity">
    <text evidence="2">Belongs to the glyceraldehyde-3-phosphate dehydrogenase family.</text>
</comment>
<reference evidence="8" key="1">
    <citation type="submission" date="2015-10" db="EMBL/GenBank/DDBJ databases">
        <authorList>
            <person name="Martinez-Garcia P.J."/>
            <person name="Crepeau M.W."/>
            <person name="Puiu D."/>
            <person name="Gonzalez-Ibeas D."/>
            <person name="Whalen J."/>
            <person name="Stevens K."/>
            <person name="Paul R."/>
            <person name="Butterfield T."/>
            <person name="Britton M."/>
            <person name="Reagan R."/>
            <person name="Chakraborty S."/>
            <person name="Walawage S.L."/>
            <person name="Vasquez-Gross H.A."/>
            <person name="Cardeno C."/>
            <person name="Famula R."/>
            <person name="Pratt K."/>
            <person name="Kuruganti S."/>
            <person name="Aradhya M.K."/>
            <person name="Leslie C.A."/>
            <person name="Dandekar A.M."/>
            <person name="Salzberg S.L."/>
            <person name="Wegrzyn J.L."/>
            <person name="Langley C.H."/>
            <person name="Neale D.B."/>
        </authorList>
    </citation>
    <scope>NUCLEOTIDE SEQUENCE</scope>
    <source>
        <tissue evidence="8">Leaves</tissue>
    </source>
</reference>
<protein>
    <recommendedName>
        <fullName evidence="3">glyceraldehyde-3-phosphate dehydrogenase (phosphorylating)</fullName>
        <ecNumber evidence="3">1.2.1.12</ecNumber>
    </recommendedName>
</protein>
<keyword evidence="5" id="KW-0520">NAD</keyword>
<organism evidence="8 9">
    <name type="scientific">Juglans regia</name>
    <name type="common">English walnut</name>
    <dbReference type="NCBI Taxonomy" id="51240"/>
    <lineage>
        <taxon>Eukaryota</taxon>
        <taxon>Viridiplantae</taxon>
        <taxon>Streptophyta</taxon>
        <taxon>Embryophyta</taxon>
        <taxon>Tracheophyta</taxon>
        <taxon>Spermatophyta</taxon>
        <taxon>Magnoliopsida</taxon>
        <taxon>eudicotyledons</taxon>
        <taxon>Gunneridae</taxon>
        <taxon>Pentapetalae</taxon>
        <taxon>rosids</taxon>
        <taxon>fabids</taxon>
        <taxon>Fagales</taxon>
        <taxon>Juglandaceae</taxon>
        <taxon>Juglans</taxon>
    </lineage>
</organism>
<dbReference type="Pfam" id="PF02800">
    <property type="entry name" value="Gp_dh_C"/>
    <property type="match status" value="1"/>
</dbReference>
<dbReference type="InterPro" id="IPR020831">
    <property type="entry name" value="GlycerAld/Erythrose_P_DH"/>
</dbReference>